<evidence type="ECO:0000256" key="2">
    <source>
        <dbReference type="ARBA" id="ARBA00009045"/>
    </source>
</evidence>
<evidence type="ECO:0000256" key="1">
    <source>
        <dbReference type="ARBA" id="ARBA00004141"/>
    </source>
</evidence>
<accession>A0ABT7BWD7</accession>
<dbReference type="PANTHER" id="PTHR43066:SF1">
    <property type="entry name" value="RHOMBOID PROTEIN 2"/>
    <property type="match status" value="1"/>
</dbReference>
<keyword evidence="3 10" id="KW-0645">Protease</keyword>
<dbReference type="SUPFAM" id="SSF144091">
    <property type="entry name" value="Rhomboid-like"/>
    <property type="match status" value="1"/>
</dbReference>
<comment type="subcellular location">
    <subcellularLocation>
        <location evidence="1">Membrane</location>
        <topology evidence="1">Multi-pass membrane protein</topology>
    </subcellularLocation>
</comment>
<dbReference type="Gene3D" id="1.20.1540.10">
    <property type="entry name" value="Rhomboid-like"/>
    <property type="match status" value="1"/>
</dbReference>
<dbReference type="RefSeq" id="WP_283758164.1">
    <property type="nucleotide sequence ID" value="NZ_JAQOSQ010000008.1"/>
</dbReference>
<evidence type="ECO:0000256" key="4">
    <source>
        <dbReference type="ARBA" id="ARBA00022692"/>
    </source>
</evidence>
<comment type="similarity">
    <text evidence="2">Belongs to the peptidase S54 family.</text>
</comment>
<dbReference type="InterPro" id="IPR035952">
    <property type="entry name" value="Rhomboid-like_sf"/>
</dbReference>
<protein>
    <submittedName>
        <fullName evidence="10">Rhomboid family intramembrane serine protease</fullName>
        <ecNumber evidence="10">3.4.21.105</ecNumber>
    </submittedName>
</protein>
<evidence type="ECO:0000259" key="9">
    <source>
        <dbReference type="Pfam" id="PF01694"/>
    </source>
</evidence>
<feature type="domain" description="Peptidase S54 rhomboid" evidence="9">
    <location>
        <begin position="58"/>
        <end position="189"/>
    </location>
</feature>
<dbReference type="GO" id="GO:0008233">
    <property type="term" value="F:peptidase activity"/>
    <property type="evidence" value="ECO:0007669"/>
    <property type="project" value="UniProtKB-KW"/>
</dbReference>
<keyword evidence="11" id="KW-1185">Reference proteome</keyword>
<reference evidence="10 11" key="1">
    <citation type="submission" date="2023-01" db="EMBL/GenBank/DDBJ databases">
        <title>Novel diversity within Roseofilum (Cyanobacteria; Desertifilaceae) from marine benthic mats with descriptions of four novel species.</title>
        <authorList>
            <person name="Wang Y."/>
            <person name="Berthold D.E."/>
            <person name="Hu J."/>
            <person name="Lefler F.W."/>
            <person name="Laughinghouse H.D. IV."/>
        </authorList>
    </citation>
    <scope>NUCLEOTIDE SEQUENCE [LARGE SCALE GENOMIC DNA]</scope>
    <source>
        <strain evidence="10 11">BLCC-M143</strain>
    </source>
</reference>
<feature type="transmembrane region" description="Helical" evidence="8">
    <location>
        <begin position="68"/>
        <end position="86"/>
    </location>
</feature>
<evidence type="ECO:0000256" key="8">
    <source>
        <dbReference type="SAM" id="Phobius"/>
    </source>
</evidence>
<comment type="caution">
    <text evidence="10">The sequence shown here is derived from an EMBL/GenBank/DDBJ whole genome shotgun (WGS) entry which is preliminary data.</text>
</comment>
<dbReference type="PANTHER" id="PTHR43066">
    <property type="entry name" value="RHOMBOID-RELATED PROTEIN"/>
    <property type="match status" value="1"/>
</dbReference>
<evidence type="ECO:0000313" key="10">
    <source>
        <dbReference type="EMBL" id="MDJ1183510.1"/>
    </source>
</evidence>
<evidence type="ECO:0000256" key="7">
    <source>
        <dbReference type="ARBA" id="ARBA00023136"/>
    </source>
</evidence>
<dbReference type="Pfam" id="PF01694">
    <property type="entry name" value="Rhomboid"/>
    <property type="match status" value="1"/>
</dbReference>
<feature type="transmembrane region" description="Helical" evidence="8">
    <location>
        <begin position="118"/>
        <end position="137"/>
    </location>
</feature>
<keyword evidence="4 8" id="KW-0812">Transmembrane</keyword>
<name>A0ABT7BWD7_9CYAN</name>
<gene>
    <name evidence="10" type="ORF">PMH09_09885</name>
</gene>
<keyword evidence="7 8" id="KW-0472">Membrane</keyword>
<evidence type="ECO:0000256" key="6">
    <source>
        <dbReference type="ARBA" id="ARBA00022989"/>
    </source>
</evidence>
<feature type="transmembrane region" description="Helical" evidence="8">
    <location>
        <begin position="168"/>
        <end position="188"/>
    </location>
</feature>
<evidence type="ECO:0000256" key="3">
    <source>
        <dbReference type="ARBA" id="ARBA00022670"/>
    </source>
</evidence>
<dbReference type="EMBL" id="JAQOSQ010000008">
    <property type="protein sequence ID" value="MDJ1183510.1"/>
    <property type="molecule type" value="Genomic_DNA"/>
</dbReference>
<proteinExistence type="inferred from homology"/>
<dbReference type="GO" id="GO:0006508">
    <property type="term" value="P:proteolysis"/>
    <property type="evidence" value="ECO:0007669"/>
    <property type="project" value="UniProtKB-KW"/>
</dbReference>
<feature type="transmembrane region" description="Helical" evidence="8">
    <location>
        <begin position="17"/>
        <end position="38"/>
    </location>
</feature>
<dbReference type="InterPro" id="IPR022764">
    <property type="entry name" value="Peptidase_S54_rhomboid_dom"/>
</dbReference>
<evidence type="ECO:0000313" key="11">
    <source>
        <dbReference type="Proteomes" id="UP001232992"/>
    </source>
</evidence>
<keyword evidence="5 10" id="KW-0378">Hydrolase</keyword>
<feature type="transmembrane region" description="Helical" evidence="8">
    <location>
        <begin position="93"/>
        <end position="112"/>
    </location>
</feature>
<sequence length="195" mass="21463">MSSQEGKAIVKEIKTQLTILGGLAATFWAVEIIDVLIYRGHLDRYGIYPRYIPGLRGIVWSPFLHGDFTHLIANTAPFLILGWLVMLQETADFFWVSAIAMLVGGMGVWLFGSPAFHIGASGVIFGYLGFLLSRGFFERNFPSIALSLGVGFVYGGLIWGVLPGQPGVSWEGHLFGFIGGVIAARFLARRKRKLR</sequence>
<dbReference type="EC" id="3.4.21.105" evidence="10"/>
<keyword evidence="6 8" id="KW-1133">Transmembrane helix</keyword>
<organism evidence="10 11">
    <name type="scientific">Roseofilum casamattae BLCC-M143</name>
    <dbReference type="NCBI Taxonomy" id="3022442"/>
    <lineage>
        <taxon>Bacteria</taxon>
        <taxon>Bacillati</taxon>
        <taxon>Cyanobacteriota</taxon>
        <taxon>Cyanophyceae</taxon>
        <taxon>Desertifilales</taxon>
        <taxon>Desertifilaceae</taxon>
        <taxon>Roseofilum</taxon>
        <taxon>Roseofilum casamattae</taxon>
    </lineage>
</organism>
<evidence type="ECO:0000256" key="5">
    <source>
        <dbReference type="ARBA" id="ARBA00022801"/>
    </source>
</evidence>
<feature type="transmembrane region" description="Helical" evidence="8">
    <location>
        <begin position="144"/>
        <end position="162"/>
    </location>
</feature>
<dbReference type="Proteomes" id="UP001232992">
    <property type="component" value="Unassembled WGS sequence"/>
</dbReference>